<dbReference type="Gene3D" id="1.10.3720.10">
    <property type="entry name" value="MetI-like"/>
    <property type="match status" value="1"/>
</dbReference>
<dbReference type="SUPFAM" id="SSF161098">
    <property type="entry name" value="MetI-like"/>
    <property type="match status" value="1"/>
</dbReference>
<keyword evidence="7" id="KW-0029">Amino-acid transport</keyword>
<dbReference type="InterPro" id="IPR043429">
    <property type="entry name" value="ArtM/GltK/GlnP/TcyL/YhdX-like"/>
</dbReference>
<feature type="transmembrane region" description="Helical" evidence="10">
    <location>
        <begin position="270"/>
        <end position="292"/>
    </location>
</feature>
<evidence type="ECO:0000256" key="8">
    <source>
        <dbReference type="ARBA" id="ARBA00022989"/>
    </source>
</evidence>
<evidence type="ECO:0000313" key="12">
    <source>
        <dbReference type="EMBL" id="AVO36306.1"/>
    </source>
</evidence>
<name>A0A2S0MKB4_9RHOB</name>
<dbReference type="GO" id="GO:0022857">
    <property type="term" value="F:transmembrane transporter activity"/>
    <property type="evidence" value="ECO:0007669"/>
    <property type="project" value="InterPro"/>
</dbReference>
<reference evidence="13" key="1">
    <citation type="submission" date="2018-03" db="EMBL/GenBank/DDBJ databases">
        <title>Genomic analysis of the strain SH-1 isolated from shrimp intestine.</title>
        <authorList>
            <person name="Kim Y.-S."/>
            <person name="Kim S.-E."/>
            <person name="Kim K.-H."/>
        </authorList>
    </citation>
    <scope>NUCLEOTIDE SEQUENCE [LARGE SCALE GENOMIC DNA]</scope>
    <source>
        <strain evidence="13">SH-1</strain>
    </source>
</reference>
<dbReference type="Pfam" id="PF00528">
    <property type="entry name" value="BPD_transp_1"/>
    <property type="match status" value="1"/>
</dbReference>
<dbReference type="RefSeq" id="WP_106470621.1">
    <property type="nucleotide sequence ID" value="NZ_CP027665.1"/>
</dbReference>
<dbReference type="Proteomes" id="UP000237655">
    <property type="component" value="Chromosome"/>
</dbReference>
<evidence type="ECO:0000256" key="2">
    <source>
        <dbReference type="ARBA" id="ARBA00004429"/>
    </source>
</evidence>
<dbReference type="PANTHER" id="PTHR30614">
    <property type="entry name" value="MEMBRANE COMPONENT OF AMINO ACID ABC TRANSPORTER"/>
    <property type="match status" value="1"/>
</dbReference>
<evidence type="ECO:0000256" key="9">
    <source>
        <dbReference type="ARBA" id="ARBA00023136"/>
    </source>
</evidence>
<comment type="similarity">
    <text evidence="3">Belongs to the binding-protein-dependent transport system permease family. HisMQ subfamily.</text>
</comment>
<comment type="subcellular location">
    <subcellularLocation>
        <location evidence="2">Cell inner membrane</location>
        <topology evidence="2">Multi-pass membrane protein</topology>
    </subcellularLocation>
    <subcellularLocation>
        <location evidence="10">Cell membrane</location>
        <topology evidence="10">Multi-pass membrane protein</topology>
    </subcellularLocation>
</comment>
<keyword evidence="13" id="KW-1185">Reference proteome</keyword>
<evidence type="ECO:0000256" key="1">
    <source>
        <dbReference type="ARBA" id="ARBA00003159"/>
    </source>
</evidence>
<dbReference type="AlphaFoldDB" id="A0A2S0MKB4"/>
<dbReference type="InterPro" id="IPR035906">
    <property type="entry name" value="MetI-like_sf"/>
</dbReference>
<protein>
    <submittedName>
        <fullName evidence="12">Amino acid ABC transporter permease</fullName>
    </submittedName>
</protein>
<keyword evidence="5" id="KW-1003">Cell membrane</keyword>
<dbReference type="InterPro" id="IPR010065">
    <property type="entry name" value="AA_ABC_transptr_permease_3TM"/>
</dbReference>
<dbReference type="GO" id="GO:0006865">
    <property type="term" value="P:amino acid transport"/>
    <property type="evidence" value="ECO:0007669"/>
    <property type="project" value="UniProtKB-KW"/>
</dbReference>
<keyword evidence="4 10" id="KW-0813">Transport</keyword>
<evidence type="ECO:0000259" key="11">
    <source>
        <dbReference type="PROSITE" id="PS50928"/>
    </source>
</evidence>
<keyword evidence="8 10" id="KW-1133">Transmembrane helix</keyword>
<feature type="transmembrane region" description="Helical" evidence="10">
    <location>
        <begin position="79"/>
        <end position="97"/>
    </location>
</feature>
<accession>A0A2S0MKB4</accession>
<dbReference type="PROSITE" id="PS50928">
    <property type="entry name" value="ABC_TM1"/>
    <property type="match status" value="1"/>
</dbReference>
<evidence type="ECO:0000256" key="4">
    <source>
        <dbReference type="ARBA" id="ARBA00022448"/>
    </source>
</evidence>
<evidence type="ECO:0000256" key="3">
    <source>
        <dbReference type="ARBA" id="ARBA00010072"/>
    </source>
</evidence>
<organism evidence="12 13">
    <name type="scientific">Pukyongiella litopenaei</name>
    <dbReference type="NCBI Taxonomy" id="2605946"/>
    <lineage>
        <taxon>Bacteria</taxon>
        <taxon>Pseudomonadati</taxon>
        <taxon>Pseudomonadota</taxon>
        <taxon>Alphaproteobacteria</taxon>
        <taxon>Rhodobacterales</taxon>
        <taxon>Paracoccaceae</taxon>
        <taxon>Pukyongiella</taxon>
    </lineage>
</organism>
<dbReference type="InterPro" id="IPR000515">
    <property type="entry name" value="MetI-like"/>
</dbReference>
<evidence type="ECO:0000313" key="13">
    <source>
        <dbReference type="Proteomes" id="UP000237655"/>
    </source>
</evidence>
<feature type="transmembrane region" description="Helical" evidence="10">
    <location>
        <begin position="118"/>
        <end position="137"/>
    </location>
</feature>
<sequence length="301" mass="33773">MDRNSPPPAPRRKRLTPVDIAIFAAVAALVVYTGYRVNAVLVYHWNWPRVLNFVLRYDPETGRYVANLLLYGLATTLRLALWGTVLATVIGIVMGYWRTVDNLTLRILSRSYVELIRNIPPLVFIFIFYFFISSQIFPALGLDDLDAEGPLVDNWLFAVLFGDPALLSNFLAGVLCLAMFEGAYVTEIVRAGIQAVGRGQWEAARAIGLSRTNVLRDVIMPQALRKILPPLAGQFITLIKDSSIVSLISIQELTFAATEVSSTTTKVFETWILVGAMYFVLCYSFALLFGWLERRAARSRR</sequence>
<dbReference type="EMBL" id="CP027665">
    <property type="protein sequence ID" value="AVO36306.1"/>
    <property type="molecule type" value="Genomic_DNA"/>
</dbReference>
<evidence type="ECO:0000256" key="7">
    <source>
        <dbReference type="ARBA" id="ARBA00022970"/>
    </source>
</evidence>
<feature type="transmembrane region" description="Helical" evidence="10">
    <location>
        <begin position="20"/>
        <end position="45"/>
    </location>
</feature>
<feature type="transmembrane region" description="Helical" evidence="10">
    <location>
        <begin position="231"/>
        <end position="250"/>
    </location>
</feature>
<proteinExistence type="inferred from homology"/>
<evidence type="ECO:0000256" key="10">
    <source>
        <dbReference type="RuleBase" id="RU363032"/>
    </source>
</evidence>
<evidence type="ECO:0000256" key="6">
    <source>
        <dbReference type="ARBA" id="ARBA00022692"/>
    </source>
</evidence>
<feature type="transmembrane region" description="Helical" evidence="10">
    <location>
        <begin position="157"/>
        <end position="180"/>
    </location>
</feature>
<dbReference type="GO" id="GO:0043190">
    <property type="term" value="C:ATP-binding cassette (ABC) transporter complex"/>
    <property type="evidence" value="ECO:0007669"/>
    <property type="project" value="InterPro"/>
</dbReference>
<keyword evidence="9 10" id="KW-0472">Membrane</keyword>
<evidence type="ECO:0000256" key="5">
    <source>
        <dbReference type="ARBA" id="ARBA00022475"/>
    </source>
</evidence>
<dbReference type="CDD" id="cd06261">
    <property type="entry name" value="TM_PBP2"/>
    <property type="match status" value="1"/>
</dbReference>
<feature type="domain" description="ABC transmembrane type-1" evidence="11">
    <location>
        <begin position="73"/>
        <end position="289"/>
    </location>
</feature>
<keyword evidence="6 10" id="KW-0812">Transmembrane</keyword>
<dbReference type="KEGG" id="thas:C6Y53_00335"/>
<gene>
    <name evidence="12" type="ORF">C6Y53_00335</name>
</gene>
<dbReference type="PANTHER" id="PTHR30614:SF20">
    <property type="entry name" value="GLUTAMINE TRANSPORT SYSTEM PERMEASE PROTEIN GLNP"/>
    <property type="match status" value="1"/>
</dbReference>
<comment type="function">
    <text evidence="1">Part of the binding-protein-dependent transport system for glutamine; probably responsible for the translocation of the substrate across the membrane.</text>
</comment>
<dbReference type="NCBIfam" id="TIGR01726">
    <property type="entry name" value="HEQRo_perm_3TM"/>
    <property type="match status" value="1"/>
</dbReference>